<evidence type="ECO:0000313" key="1">
    <source>
        <dbReference type="EMBL" id="HBJ08816.1"/>
    </source>
</evidence>
<sequence length="59" mass="6374">GNGLIKVLNAENNDMIEVFSLNGALVTTRKVSENMETIKVVPGSYIVKIGNKRCSVIVP</sequence>
<gene>
    <name evidence="1" type="ORF">DDY73_07390</name>
</gene>
<dbReference type="EMBL" id="DNWC01000095">
    <property type="protein sequence ID" value="HBJ08816.1"/>
    <property type="molecule type" value="Genomic_DNA"/>
</dbReference>
<organism evidence="1 2">
    <name type="scientific">Coprobacter fastidiosus</name>
    <dbReference type="NCBI Taxonomy" id="1099853"/>
    <lineage>
        <taxon>Bacteria</taxon>
        <taxon>Pseudomonadati</taxon>
        <taxon>Bacteroidota</taxon>
        <taxon>Bacteroidia</taxon>
        <taxon>Bacteroidales</taxon>
        <taxon>Barnesiellaceae</taxon>
        <taxon>Coprobacter</taxon>
    </lineage>
</organism>
<reference evidence="1 2" key="1">
    <citation type="journal article" date="2018" name="Nat. Biotechnol.">
        <title>A standardized bacterial taxonomy based on genome phylogeny substantially revises the tree of life.</title>
        <authorList>
            <person name="Parks D.H."/>
            <person name="Chuvochina M."/>
            <person name="Waite D.W."/>
            <person name="Rinke C."/>
            <person name="Skarshewski A."/>
            <person name="Chaumeil P.A."/>
            <person name="Hugenholtz P."/>
        </authorList>
    </citation>
    <scope>NUCLEOTIDE SEQUENCE [LARGE SCALE GENOMIC DNA]</scope>
    <source>
        <strain evidence="1">UBA11482</strain>
    </source>
</reference>
<accession>A0A354M2S7</accession>
<evidence type="ECO:0000313" key="2">
    <source>
        <dbReference type="Proteomes" id="UP000262954"/>
    </source>
</evidence>
<dbReference type="InterPro" id="IPR026444">
    <property type="entry name" value="Secre_tail"/>
</dbReference>
<dbReference type="Proteomes" id="UP000262954">
    <property type="component" value="Unassembled WGS sequence"/>
</dbReference>
<comment type="caution">
    <text evidence="1">The sequence shown here is derived from an EMBL/GenBank/DDBJ whole genome shotgun (WGS) entry which is preliminary data.</text>
</comment>
<feature type="non-terminal residue" evidence="1">
    <location>
        <position position="1"/>
    </location>
</feature>
<dbReference type="AlphaFoldDB" id="A0A354M2S7"/>
<protein>
    <recommendedName>
        <fullName evidence="3">T9SS C-terminal target domain-containing protein</fullName>
    </recommendedName>
</protein>
<dbReference type="NCBIfam" id="TIGR04183">
    <property type="entry name" value="Por_Secre_tail"/>
    <property type="match status" value="1"/>
</dbReference>
<name>A0A354M2S7_9BACT</name>
<evidence type="ECO:0008006" key="3">
    <source>
        <dbReference type="Google" id="ProtNLM"/>
    </source>
</evidence>
<proteinExistence type="predicted"/>